<dbReference type="RefSeq" id="WP_091068212.1">
    <property type="nucleotide sequence ID" value="NZ_FMDM01000012.1"/>
</dbReference>
<dbReference type="Pfam" id="PF00583">
    <property type="entry name" value="Acetyltransf_1"/>
    <property type="match status" value="1"/>
</dbReference>
<dbReference type="EMBL" id="FMDM01000012">
    <property type="protein sequence ID" value="SCG72514.1"/>
    <property type="molecule type" value="Genomic_DNA"/>
</dbReference>
<keyword evidence="1 4" id="KW-0808">Transferase</keyword>
<evidence type="ECO:0000313" key="4">
    <source>
        <dbReference type="EMBL" id="SCG72514.1"/>
    </source>
</evidence>
<dbReference type="PROSITE" id="PS51186">
    <property type="entry name" value="GNAT"/>
    <property type="match status" value="1"/>
</dbReference>
<keyword evidence="5" id="KW-1185">Reference proteome</keyword>
<evidence type="ECO:0000313" key="5">
    <source>
        <dbReference type="Proteomes" id="UP000199360"/>
    </source>
</evidence>
<dbReference type="AlphaFoldDB" id="A0A1C5JPK4"/>
<dbReference type="Gene3D" id="3.40.630.30">
    <property type="match status" value="1"/>
</dbReference>
<evidence type="ECO:0000256" key="2">
    <source>
        <dbReference type="ARBA" id="ARBA00023315"/>
    </source>
</evidence>
<dbReference type="InterPro" id="IPR050832">
    <property type="entry name" value="Bact_Acetyltransf"/>
</dbReference>
<organism evidence="4 5">
    <name type="scientific">Micromonospora humi</name>
    <dbReference type="NCBI Taxonomy" id="745366"/>
    <lineage>
        <taxon>Bacteria</taxon>
        <taxon>Bacillati</taxon>
        <taxon>Actinomycetota</taxon>
        <taxon>Actinomycetes</taxon>
        <taxon>Micromonosporales</taxon>
        <taxon>Micromonosporaceae</taxon>
        <taxon>Micromonospora</taxon>
    </lineage>
</organism>
<proteinExistence type="predicted"/>
<protein>
    <submittedName>
        <fullName evidence="4">Acetyltransferase (GNAT) domain-containing protein</fullName>
    </submittedName>
</protein>
<accession>A0A1C5JPK4</accession>
<dbReference type="InterPro" id="IPR016181">
    <property type="entry name" value="Acyl_CoA_acyltransferase"/>
</dbReference>
<dbReference type="GO" id="GO:0016747">
    <property type="term" value="F:acyltransferase activity, transferring groups other than amino-acyl groups"/>
    <property type="evidence" value="ECO:0007669"/>
    <property type="project" value="InterPro"/>
</dbReference>
<dbReference type="Proteomes" id="UP000199360">
    <property type="component" value="Unassembled WGS sequence"/>
</dbReference>
<name>A0A1C5JPK4_9ACTN</name>
<dbReference type="STRING" id="745366.GA0070213_112204"/>
<sequence length="160" mass="17963">MNLRPFRSSDREPLLALTIATFGPFYEESFRSIVGDAIMANQHGAWRADYRDMWRGLHDPRNHRHVVVAEDGDALLGFAAWRTDPDRRSGEIDIIAVAVARRRRHVGTALCAHAFAAMRQAGAEVVSIGTGGDPFHEPARAFYDRLGMTALPLVRYYRSL</sequence>
<dbReference type="OrthoDB" id="9803233at2"/>
<dbReference type="PANTHER" id="PTHR43877:SF1">
    <property type="entry name" value="ACETYLTRANSFERASE"/>
    <property type="match status" value="1"/>
</dbReference>
<reference evidence="5" key="1">
    <citation type="submission" date="2016-06" db="EMBL/GenBank/DDBJ databases">
        <authorList>
            <person name="Varghese N."/>
            <person name="Submissions Spin"/>
        </authorList>
    </citation>
    <scope>NUCLEOTIDE SEQUENCE [LARGE SCALE GENOMIC DNA]</scope>
    <source>
        <strain evidence="5">DSM 45647</strain>
    </source>
</reference>
<dbReference type="CDD" id="cd04301">
    <property type="entry name" value="NAT_SF"/>
    <property type="match status" value="1"/>
</dbReference>
<dbReference type="SUPFAM" id="SSF55729">
    <property type="entry name" value="Acyl-CoA N-acyltransferases (Nat)"/>
    <property type="match status" value="1"/>
</dbReference>
<evidence type="ECO:0000256" key="1">
    <source>
        <dbReference type="ARBA" id="ARBA00022679"/>
    </source>
</evidence>
<dbReference type="PANTHER" id="PTHR43877">
    <property type="entry name" value="AMINOALKYLPHOSPHONATE N-ACETYLTRANSFERASE-RELATED-RELATED"/>
    <property type="match status" value="1"/>
</dbReference>
<dbReference type="InterPro" id="IPR000182">
    <property type="entry name" value="GNAT_dom"/>
</dbReference>
<gene>
    <name evidence="4" type="ORF">GA0070213_112204</name>
</gene>
<feature type="domain" description="N-acetyltransferase" evidence="3">
    <location>
        <begin position="1"/>
        <end position="160"/>
    </location>
</feature>
<keyword evidence="2" id="KW-0012">Acyltransferase</keyword>
<evidence type="ECO:0000259" key="3">
    <source>
        <dbReference type="PROSITE" id="PS51186"/>
    </source>
</evidence>